<keyword evidence="3" id="KW-1133">Transmembrane helix</keyword>
<dbReference type="RefSeq" id="WP_369192441.1">
    <property type="nucleotide sequence ID" value="NZ_CP163431.1"/>
</dbReference>
<keyword evidence="3" id="KW-0472">Membrane</keyword>
<dbReference type="InterPro" id="IPR002372">
    <property type="entry name" value="PQQ_rpt_dom"/>
</dbReference>
<keyword evidence="3" id="KW-0812">Transmembrane</keyword>
<dbReference type="PANTHER" id="PTHR34512">
    <property type="entry name" value="CELL SURFACE PROTEIN"/>
    <property type="match status" value="1"/>
</dbReference>
<dbReference type="Pfam" id="PF13360">
    <property type="entry name" value="PQQ_2"/>
    <property type="match status" value="2"/>
</dbReference>
<dbReference type="InterPro" id="IPR015943">
    <property type="entry name" value="WD40/YVTN_repeat-like_dom_sf"/>
</dbReference>
<accession>A0AB39MRJ4</accession>
<organism evidence="5">
    <name type="scientific">Streptomyces sp. R08</name>
    <dbReference type="NCBI Taxonomy" id="3238624"/>
    <lineage>
        <taxon>Bacteria</taxon>
        <taxon>Bacillati</taxon>
        <taxon>Actinomycetota</taxon>
        <taxon>Actinomycetes</taxon>
        <taxon>Kitasatosporales</taxon>
        <taxon>Streptomycetaceae</taxon>
        <taxon>Streptomyces</taxon>
    </lineage>
</organism>
<keyword evidence="1" id="KW-0175">Coiled coil</keyword>
<proteinExistence type="predicted"/>
<dbReference type="Gene3D" id="2.40.10.480">
    <property type="match status" value="1"/>
</dbReference>
<gene>
    <name evidence="5" type="ORF">AB5J58_49185</name>
</gene>
<dbReference type="SUPFAM" id="SSF50998">
    <property type="entry name" value="Quinoprotein alcohol dehydrogenase-like"/>
    <property type="match status" value="3"/>
</dbReference>
<dbReference type="InterPro" id="IPR001387">
    <property type="entry name" value="Cro/C1-type_HTH"/>
</dbReference>
<feature type="compositionally biased region" description="Low complexity" evidence="2">
    <location>
        <begin position="458"/>
        <end position="474"/>
    </location>
</feature>
<feature type="coiled-coil region" evidence="1">
    <location>
        <begin position="133"/>
        <end position="247"/>
    </location>
</feature>
<dbReference type="PANTHER" id="PTHR34512:SF30">
    <property type="entry name" value="OUTER MEMBRANE PROTEIN ASSEMBLY FACTOR BAMB"/>
    <property type="match status" value="1"/>
</dbReference>
<feature type="region of interest" description="Disordered" evidence="2">
    <location>
        <begin position="454"/>
        <end position="474"/>
    </location>
</feature>
<dbReference type="InterPro" id="IPR018391">
    <property type="entry name" value="PQQ_b-propeller_rpt"/>
</dbReference>
<feature type="transmembrane region" description="Helical" evidence="3">
    <location>
        <begin position="429"/>
        <end position="448"/>
    </location>
</feature>
<dbReference type="CDD" id="cd00093">
    <property type="entry name" value="HTH_XRE"/>
    <property type="match status" value="1"/>
</dbReference>
<dbReference type="SMART" id="SM00564">
    <property type="entry name" value="PQQ"/>
    <property type="match status" value="8"/>
</dbReference>
<dbReference type="Gene3D" id="2.130.10.10">
    <property type="entry name" value="YVTN repeat-like/Quinoprotein amine dehydrogenase"/>
    <property type="match status" value="2"/>
</dbReference>
<dbReference type="EMBL" id="CP163431">
    <property type="protein sequence ID" value="XDQ07671.1"/>
    <property type="molecule type" value="Genomic_DNA"/>
</dbReference>
<sequence length="823" mass="88902">MSEERKRRSTSGRKIKPLNPADDPVVLDFTRDMRTFVLEPLLLRYTVRQLAARLGKGFSGSTLSRIINGRVPPEREQVHILLRRFGDLSGQPLTEAVQQQLLTKYMAALKVQDEKHWDFFVALDERDVAVRKSDSLDEQLDTLRSEVQRLQGQMEQKDQAIADTRADLSRTARELTAASALGDEAERWRIEAEDLRGQLEDEQRERQRLAEEVQEKGEQLEDVRARLRTAEEDLAQSEEKLVALFSARTAEADELELHRSGERALEEADSVVTEALAAMQDELTHRQLAPALPGGESTIDPPPETTRPGRRWGPIRSATPEGALLVTVLRGLVDDSGKSLENLGSELRTSATRLATYLRGDRLPRTSLVSALVRVTVPPEEFERAEVDTLALLDHARRAVKENGGLAGEEATGEWLHGMGDRERRRRKIFGVVVAAAVIAATLGYVLLPSSDKGNTKPGAHTSSSTSPSAHVSAGPASWSFKTGSIIHSSPVVTDGSVYIATDSAVYALNATSGKRLWKRSIAVADQSSGVGPAVSNKVAYVGDARGNLYALNTSTGSTLWKHHTATGAISTTPAVADGVVYFGDENGHVYAVDAKTGMTTLWSRNFSFVGGGGAISSPVVDKGVVYLSKTVAPFYALDAKTGKTLWNQWDGGDGSWVGPALDADRVFVNSYDERIYAYDRSSGKSRWILLLSDTDTYSQPVVVDGRVYCGSHAGVVAADAASGKVLWTTPKGAVDSGYDSPAVAGGLVYTGGDKGGAGDPHVYAFEATNGRPRWAFTTDGEVQSAPVVANGTIYFGSRTGTFYAVNAKTGDKIPASNALTDQ</sequence>
<dbReference type="InterPro" id="IPR011047">
    <property type="entry name" value="Quinoprotein_ADH-like_sf"/>
</dbReference>
<protein>
    <submittedName>
        <fullName evidence="5">PQQ-binding-like beta-propeller repeat protein</fullName>
    </submittedName>
</protein>
<dbReference type="SMART" id="SM00530">
    <property type="entry name" value="HTH_XRE"/>
    <property type="match status" value="2"/>
</dbReference>
<feature type="domain" description="HTH cro/C1-type" evidence="4">
    <location>
        <begin position="37"/>
        <end position="91"/>
    </location>
</feature>
<evidence type="ECO:0000259" key="4">
    <source>
        <dbReference type="SMART" id="SM00530"/>
    </source>
</evidence>
<reference evidence="5" key="1">
    <citation type="submission" date="2024-07" db="EMBL/GenBank/DDBJ databases">
        <authorList>
            <person name="Yu S.T."/>
        </authorList>
    </citation>
    <scope>NUCLEOTIDE SEQUENCE</scope>
    <source>
        <strain evidence="5">R08</strain>
    </source>
</reference>
<feature type="region of interest" description="Disordered" evidence="2">
    <location>
        <begin position="288"/>
        <end position="316"/>
    </location>
</feature>
<evidence type="ECO:0000256" key="1">
    <source>
        <dbReference type="SAM" id="Coils"/>
    </source>
</evidence>
<dbReference type="AlphaFoldDB" id="A0AB39MRJ4"/>
<feature type="domain" description="HTH cro/C1-type" evidence="4">
    <location>
        <begin position="328"/>
        <end position="382"/>
    </location>
</feature>
<name>A0AB39MRJ4_9ACTN</name>
<evidence type="ECO:0000256" key="3">
    <source>
        <dbReference type="SAM" id="Phobius"/>
    </source>
</evidence>
<evidence type="ECO:0000313" key="5">
    <source>
        <dbReference type="EMBL" id="XDQ07671.1"/>
    </source>
</evidence>
<evidence type="ECO:0000256" key="2">
    <source>
        <dbReference type="SAM" id="MobiDB-lite"/>
    </source>
</evidence>